<feature type="domain" description="TF-B3" evidence="7">
    <location>
        <begin position="6"/>
        <end position="101"/>
    </location>
</feature>
<feature type="region of interest" description="Disordered" evidence="6">
    <location>
        <begin position="283"/>
        <end position="332"/>
    </location>
</feature>
<evidence type="ECO:0000259" key="7">
    <source>
        <dbReference type="PROSITE" id="PS50863"/>
    </source>
</evidence>
<dbReference type="SMART" id="SM01019">
    <property type="entry name" value="B3"/>
    <property type="match status" value="2"/>
</dbReference>
<feature type="domain" description="TF-B3" evidence="7">
    <location>
        <begin position="184"/>
        <end position="279"/>
    </location>
</feature>
<dbReference type="Gene3D" id="2.40.330.10">
    <property type="entry name" value="DNA-binding pseudobarrel domain"/>
    <property type="match status" value="2"/>
</dbReference>
<dbReference type="PANTHER" id="PTHR31920">
    <property type="entry name" value="B3 DOMAIN-CONTAINING"/>
    <property type="match status" value="1"/>
</dbReference>
<name>A0A9K3DN87_HELAN</name>
<evidence type="ECO:0000256" key="4">
    <source>
        <dbReference type="ARBA" id="ARBA00023163"/>
    </source>
</evidence>
<feature type="region of interest" description="Disordered" evidence="6">
    <location>
        <begin position="108"/>
        <end position="186"/>
    </location>
</feature>
<evidence type="ECO:0000256" key="5">
    <source>
        <dbReference type="ARBA" id="ARBA00023242"/>
    </source>
</evidence>
<dbReference type="GO" id="GO:0003677">
    <property type="term" value="F:DNA binding"/>
    <property type="evidence" value="ECO:0007669"/>
    <property type="project" value="UniProtKB-KW"/>
</dbReference>
<evidence type="ECO:0000313" key="9">
    <source>
        <dbReference type="Proteomes" id="UP000215914"/>
    </source>
</evidence>
<reference evidence="8" key="2">
    <citation type="submission" date="2020-06" db="EMBL/GenBank/DDBJ databases">
        <title>Helianthus annuus Genome sequencing and assembly Release 2.</title>
        <authorList>
            <person name="Gouzy J."/>
            <person name="Langlade N."/>
            <person name="Munos S."/>
        </authorList>
    </citation>
    <scope>NUCLEOTIDE SEQUENCE</scope>
    <source>
        <tissue evidence="8">Leaves</tissue>
    </source>
</reference>
<feature type="compositionally biased region" description="Basic residues" evidence="6">
    <location>
        <begin position="296"/>
        <end position="305"/>
    </location>
</feature>
<sequence>MAKRKCCSFFKLLLDPTAPHLPLPPDFVTNHLENTTPKDPIIRSANGEYTWRVKMKKIGESLCFSNGWESVVQDIQLGFGDFLVFRLVNKSMFKMIVFGPNGCEKDFPPKIKIHDDDHEDVDDDVKVEYDDDVKDEEEDEFEDEDEEDGEEGYEEVNEEEDDEDDGEDDGDGDGDGGIDGNDGDPFFMVNISKTHNNMMRLPADFADMAGIEGDGTLTAANLDGKEWQLGVRVGKDGWYYLSAGWIEFRRSNDLCEGDECVFKFITSEDKLLLARVSKNKRPAKHFSGKKLANGVGKRKRKRKLPVRSSGKVPASKVETRAARGGGKLARRK</sequence>
<reference evidence="8" key="1">
    <citation type="journal article" date="2017" name="Nature">
        <title>The sunflower genome provides insights into oil metabolism, flowering and Asterid evolution.</title>
        <authorList>
            <person name="Badouin H."/>
            <person name="Gouzy J."/>
            <person name="Grassa C.J."/>
            <person name="Murat F."/>
            <person name="Staton S.E."/>
            <person name="Cottret L."/>
            <person name="Lelandais-Briere C."/>
            <person name="Owens G.L."/>
            <person name="Carrere S."/>
            <person name="Mayjonade B."/>
            <person name="Legrand L."/>
            <person name="Gill N."/>
            <person name="Kane N.C."/>
            <person name="Bowers J.E."/>
            <person name="Hubner S."/>
            <person name="Bellec A."/>
            <person name="Berard A."/>
            <person name="Berges H."/>
            <person name="Blanchet N."/>
            <person name="Boniface M.C."/>
            <person name="Brunel D."/>
            <person name="Catrice O."/>
            <person name="Chaidir N."/>
            <person name="Claudel C."/>
            <person name="Donnadieu C."/>
            <person name="Faraut T."/>
            <person name="Fievet G."/>
            <person name="Helmstetter N."/>
            <person name="King M."/>
            <person name="Knapp S.J."/>
            <person name="Lai Z."/>
            <person name="Le Paslier M.C."/>
            <person name="Lippi Y."/>
            <person name="Lorenzon L."/>
            <person name="Mandel J.R."/>
            <person name="Marage G."/>
            <person name="Marchand G."/>
            <person name="Marquand E."/>
            <person name="Bret-Mestries E."/>
            <person name="Morien E."/>
            <person name="Nambeesan S."/>
            <person name="Nguyen T."/>
            <person name="Pegot-Espagnet P."/>
            <person name="Pouilly N."/>
            <person name="Raftis F."/>
            <person name="Sallet E."/>
            <person name="Schiex T."/>
            <person name="Thomas J."/>
            <person name="Vandecasteele C."/>
            <person name="Vares D."/>
            <person name="Vear F."/>
            <person name="Vautrin S."/>
            <person name="Crespi M."/>
            <person name="Mangin B."/>
            <person name="Burke J.M."/>
            <person name="Salse J."/>
            <person name="Munos S."/>
            <person name="Vincourt P."/>
            <person name="Rieseberg L.H."/>
            <person name="Langlade N.B."/>
        </authorList>
    </citation>
    <scope>NUCLEOTIDE SEQUENCE</scope>
    <source>
        <tissue evidence="8">Leaves</tissue>
    </source>
</reference>
<dbReference type="CDD" id="cd10017">
    <property type="entry name" value="B3_DNA"/>
    <property type="match status" value="2"/>
</dbReference>
<keyword evidence="5" id="KW-0539">Nucleus</keyword>
<dbReference type="GO" id="GO:0005634">
    <property type="term" value="C:nucleus"/>
    <property type="evidence" value="ECO:0007669"/>
    <property type="project" value="UniProtKB-SubCell"/>
</dbReference>
<dbReference type="SUPFAM" id="SSF101936">
    <property type="entry name" value="DNA-binding pseudobarrel domain"/>
    <property type="match status" value="2"/>
</dbReference>
<dbReference type="InterPro" id="IPR015300">
    <property type="entry name" value="DNA-bd_pseudobarrel_sf"/>
</dbReference>
<keyword evidence="2" id="KW-0805">Transcription regulation</keyword>
<dbReference type="Proteomes" id="UP000215914">
    <property type="component" value="Unassembled WGS sequence"/>
</dbReference>
<dbReference type="OrthoDB" id="1094641at2759"/>
<comment type="subcellular location">
    <subcellularLocation>
        <location evidence="1">Nucleus</location>
    </subcellularLocation>
</comment>
<keyword evidence="4" id="KW-0804">Transcription</keyword>
<dbReference type="EMBL" id="MNCJ02000332">
    <property type="protein sequence ID" value="KAF5757774.1"/>
    <property type="molecule type" value="Genomic_DNA"/>
</dbReference>
<evidence type="ECO:0000256" key="3">
    <source>
        <dbReference type="ARBA" id="ARBA00023125"/>
    </source>
</evidence>
<evidence type="ECO:0000313" key="8">
    <source>
        <dbReference type="EMBL" id="KAF5757774.1"/>
    </source>
</evidence>
<dbReference type="InterPro" id="IPR050655">
    <property type="entry name" value="Plant_B3_domain"/>
</dbReference>
<organism evidence="8 9">
    <name type="scientific">Helianthus annuus</name>
    <name type="common">Common sunflower</name>
    <dbReference type="NCBI Taxonomy" id="4232"/>
    <lineage>
        <taxon>Eukaryota</taxon>
        <taxon>Viridiplantae</taxon>
        <taxon>Streptophyta</taxon>
        <taxon>Embryophyta</taxon>
        <taxon>Tracheophyta</taxon>
        <taxon>Spermatophyta</taxon>
        <taxon>Magnoliopsida</taxon>
        <taxon>eudicotyledons</taxon>
        <taxon>Gunneridae</taxon>
        <taxon>Pentapetalae</taxon>
        <taxon>asterids</taxon>
        <taxon>campanulids</taxon>
        <taxon>Asterales</taxon>
        <taxon>Asteraceae</taxon>
        <taxon>Asteroideae</taxon>
        <taxon>Heliantheae alliance</taxon>
        <taxon>Heliantheae</taxon>
        <taxon>Helianthus</taxon>
    </lineage>
</organism>
<dbReference type="InterPro" id="IPR003340">
    <property type="entry name" value="B3_DNA-bd"/>
</dbReference>
<evidence type="ECO:0000256" key="1">
    <source>
        <dbReference type="ARBA" id="ARBA00004123"/>
    </source>
</evidence>
<protein>
    <submittedName>
        <fullName evidence="8">Transcription factor B3-Domain family</fullName>
    </submittedName>
</protein>
<comment type="caution">
    <text evidence="8">The sequence shown here is derived from an EMBL/GenBank/DDBJ whole genome shotgun (WGS) entry which is preliminary data.</text>
</comment>
<gene>
    <name evidence="8" type="ORF">HanXRQr2_Chr17g0830671</name>
</gene>
<accession>A0A9K3DN87</accession>
<keyword evidence="9" id="KW-1185">Reference proteome</keyword>
<keyword evidence="3" id="KW-0238">DNA-binding</keyword>
<evidence type="ECO:0000256" key="2">
    <source>
        <dbReference type="ARBA" id="ARBA00023015"/>
    </source>
</evidence>
<proteinExistence type="predicted"/>
<dbReference type="AlphaFoldDB" id="A0A9K3DN87"/>
<dbReference type="Pfam" id="PF02362">
    <property type="entry name" value="B3"/>
    <property type="match status" value="2"/>
</dbReference>
<dbReference type="Gramene" id="mRNA:HanXRQr2_Chr17g0830671">
    <property type="protein sequence ID" value="mRNA:HanXRQr2_Chr17g0830671"/>
    <property type="gene ID" value="HanXRQr2_Chr17g0830671"/>
</dbReference>
<feature type="compositionally biased region" description="Gly residues" evidence="6">
    <location>
        <begin position="323"/>
        <end position="332"/>
    </location>
</feature>
<dbReference type="PANTHER" id="PTHR31920:SF122">
    <property type="entry name" value="B3 DOMAIN-CONTAINING PROTEIN REM23"/>
    <property type="match status" value="1"/>
</dbReference>
<feature type="compositionally biased region" description="Acidic residues" evidence="6">
    <location>
        <begin position="117"/>
        <end position="176"/>
    </location>
</feature>
<evidence type="ECO:0000256" key="6">
    <source>
        <dbReference type="SAM" id="MobiDB-lite"/>
    </source>
</evidence>
<dbReference type="PROSITE" id="PS50863">
    <property type="entry name" value="B3"/>
    <property type="match status" value="2"/>
</dbReference>